<feature type="domain" description="PAS" evidence="10">
    <location>
        <begin position="627"/>
        <end position="698"/>
    </location>
</feature>
<reference evidence="11" key="1">
    <citation type="submission" date="2021-01" db="EMBL/GenBank/DDBJ databases">
        <title>Description of Breznakiella homolactica.</title>
        <authorList>
            <person name="Song Y."/>
            <person name="Brune A."/>
        </authorList>
    </citation>
    <scope>NUCLEOTIDE SEQUENCE</scope>
    <source>
        <strain evidence="11">RmG30</strain>
    </source>
</reference>
<dbReference type="GO" id="GO:0000155">
    <property type="term" value="F:phosphorelay sensor kinase activity"/>
    <property type="evidence" value="ECO:0007669"/>
    <property type="project" value="InterPro"/>
</dbReference>
<dbReference type="SUPFAM" id="SSF52172">
    <property type="entry name" value="CheY-like"/>
    <property type="match status" value="2"/>
</dbReference>
<keyword evidence="5" id="KW-0418">Kinase</keyword>
<dbReference type="SUPFAM" id="SSF55785">
    <property type="entry name" value="PYP-like sensor domain (PAS domain)"/>
    <property type="match status" value="1"/>
</dbReference>
<dbReference type="InterPro" id="IPR004358">
    <property type="entry name" value="Sig_transdc_His_kin-like_C"/>
</dbReference>
<evidence type="ECO:0000259" key="8">
    <source>
        <dbReference type="PROSITE" id="PS50109"/>
    </source>
</evidence>
<dbReference type="Gene3D" id="6.10.340.10">
    <property type="match status" value="1"/>
</dbReference>
<dbReference type="SMART" id="SM00448">
    <property type="entry name" value="REC"/>
    <property type="match status" value="2"/>
</dbReference>
<dbReference type="InterPro" id="IPR035965">
    <property type="entry name" value="PAS-like_dom_sf"/>
</dbReference>
<dbReference type="InterPro" id="IPR003018">
    <property type="entry name" value="GAF"/>
</dbReference>
<feature type="domain" description="Response regulatory" evidence="9">
    <location>
        <begin position="1010"/>
        <end position="1128"/>
    </location>
</feature>
<accession>A0A7T7XMZ5</accession>
<feature type="modified residue" description="4-aspartylphosphate" evidence="6">
    <location>
        <position position="1203"/>
    </location>
</feature>
<dbReference type="FunFam" id="3.30.565.10:FF:000010">
    <property type="entry name" value="Sensor histidine kinase RcsC"/>
    <property type="match status" value="1"/>
</dbReference>
<dbReference type="InterPro" id="IPR003594">
    <property type="entry name" value="HATPase_dom"/>
</dbReference>
<dbReference type="EC" id="2.7.13.3" evidence="2"/>
<gene>
    <name evidence="11" type="ORF">JFL75_20765</name>
</gene>
<evidence type="ECO:0000313" key="11">
    <source>
        <dbReference type="EMBL" id="QQO09329.1"/>
    </source>
</evidence>
<dbReference type="InterPro" id="IPR036890">
    <property type="entry name" value="HATPase_C_sf"/>
</dbReference>
<dbReference type="NCBIfam" id="TIGR00229">
    <property type="entry name" value="sensory_box"/>
    <property type="match status" value="1"/>
</dbReference>
<dbReference type="Gene3D" id="3.30.450.20">
    <property type="entry name" value="PAS domain"/>
    <property type="match status" value="1"/>
</dbReference>
<evidence type="ECO:0000256" key="6">
    <source>
        <dbReference type="PROSITE-ProRule" id="PRU00169"/>
    </source>
</evidence>
<name>A0A7T7XMZ5_9SPIR</name>
<organism evidence="11 12">
    <name type="scientific">Breznakiella homolactica</name>
    <dbReference type="NCBI Taxonomy" id="2798577"/>
    <lineage>
        <taxon>Bacteria</taxon>
        <taxon>Pseudomonadati</taxon>
        <taxon>Spirochaetota</taxon>
        <taxon>Spirochaetia</taxon>
        <taxon>Spirochaetales</taxon>
        <taxon>Breznakiellaceae</taxon>
        <taxon>Breznakiella</taxon>
    </lineage>
</organism>
<evidence type="ECO:0000256" key="2">
    <source>
        <dbReference type="ARBA" id="ARBA00012438"/>
    </source>
</evidence>
<dbReference type="Pfam" id="PF00512">
    <property type="entry name" value="HisKA"/>
    <property type="match status" value="1"/>
</dbReference>
<feature type="transmembrane region" description="Helical" evidence="7">
    <location>
        <begin position="262"/>
        <end position="286"/>
    </location>
</feature>
<feature type="modified residue" description="4-aspartylphosphate" evidence="6">
    <location>
        <position position="1062"/>
    </location>
</feature>
<dbReference type="InterPro" id="IPR005467">
    <property type="entry name" value="His_kinase_dom"/>
</dbReference>
<proteinExistence type="predicted"/>
<evidence type="ECO:0000256" key="3">
    <source>
        <dbReference type="ARBA" id="ARBA00022553"/>
    </source>
</evidence>
<keyword evidence="4" id="KW-0808">Transferase</keyword>
<dbReference type="CDD" id="cd16922">
    <property type="entry name" value="HATPase_EvgS-ArcB-TorS-like"/>
    <property type="match status" value="1"/>
</dbReference>
<feature type="transmembrane region" description="Helical" evidence="7">
    <location>
        <begin position="12"/>
        <end position="33"/>
    </location>
</feature>
<dbReference type="SUPFAM" id="SSF55781">
    <property type="entry name" value="GAF domain-like"/>
    <property type="match status" value="1"/>
</dbReference>
<dbReference type="InterPro" id="IPR001789">
    <property type="entry name" value="Sig_transdc_resp-reg_receiver"/>
</dbReference>
<keyword evidence="7" id="KW-0472">Membrane</keyword>
<dbReference type="InterPro" id="IPR036097">
    <property type="entry name" value="HisK_dim/P_sf"/>
</dbReference>
<dbReference type="PRINTS" id="PR00344">
    <property type="entry name" value="BCTRLSENSOR"/>
</dbReference>
<dbReference type="Gene3D" id="1.10.287.130">
    <property type="match status" value="1"/>
</dbReference>
<dbReference type="SMART" id="SM00065">
    <property type="entry name" value="GAF"/>
    <property type="match status" value="1"/>
</dbReference>
<evidence type="ECO:0000259" key="10">
    <source>
        <dbReference type="PROSITE" id="PS50112"/>
    </source>
</evidence>
<evidence type="ECO:0000256" key="4">
    <source>
        <dbReference type="ARBA" id="ARBA00022679"/>
    </source>
</evidence>
<dbReference type="Pfam" id="PF01590">
    <property type="entry name" value="GAF"/>
    <property type="match status" value="1"/>
</dbReference>
<dbReference type="Pfam" id="PF05228">
    <property type="entry name" value="CHASE4"/>
    <property type="match status" value="1"/>
</dbReference>
<dbReference type="PANTHER" id="PTHR45339">
    <property type="entry name" value="HYBRID SIGNAL TRANSDUCTION HISTIDINE KINASE J"/>
    <property type="match status" value="1"/>
</dbReference>
<dbReference type="PANTHER" id="PTHR45339:SF3">
    <property type="entry name" value="HISTIDINE KINASE"/>
    <property type="match status" value="1"/>
</dbReference>
<dbReference type="SUPFAM" id="SSF55874">
    <property type="entry name" value="ATPase domain of HSP90 chaperone/DNA topoisomerase II/histidine kinase"/>
    <property type="match status" value="1"/>
</dbReference>
<keyword evidence="3 6" id="KW-0597">Phosphoprotein</keyword>
<dbReference type="Pfam" id="PF13426">
    <property type="entry name" value="PAS_9"/>
    <property type="match status" value="2"/>
</dbReference>
<feature type="domain" description="Histidine kinase" evidence="8">
    <location>
        <begin position="769"/>
        <end position="991"/>
    </location>
</feature>
<dbReference type="Gene3D" id="3.30.565.10">
    <property type="entry name" value="Histidine kinase-like ATPase, C-terminal domain"/>
    <property type="match status" value="1"/>
</dbReference>
<dbReference type="CDD" id="cd00082">
    <property type="entry name" value="HisKA"/>
    <property type="match status" value="1"/>
</dbReference>
<evidence type="ECO:0000256" key="5">
    <source>
        <dbReference type="ARBA" id="ARBA00022777"/>
    </source>
</evidence>
<dbReference type="RefSeq" id="WP_215626635.1">
    <property type="nucleotide sequence ID" value="NZ_CP067089.2"/>
</dbReference>
<sequence>MRDIKKLQSLRTIVLVIICISLLVFTGLFISVFQRAIPGMLLRSENKYFQEQMGAVQGQIADAFNQITITAEDVAGRSGTAAFVSGDNPGFIQDNWPSVTMAERYGLTFAVFMDSAGTAVYSETWDGGSARPELLTADFYDFLSGISGRPAGGVVFYGDVPYYVAAEPISPPRDSSQPAGTFLCGRILDSGFFSRLTHYQSMAFTVIPEDKPSGSESALDHMNQTVLSVTIPLAGLDGTPATLRMQGPWALYTDNQFTINRIISLLLVAVVVFVLLLYGVIVIFVLSPLERLTEDVEKLTISGSIALDRRVNSREFYALSRSINDMVEELRQSSLSANTVLSILNGMDAYLYVTEPDTGKILFVNDRMKEHFGLREDVIGNTCWKVLQRDFDGPCPFCPMDRLKSNPDSVITWEGQSSVTGRYYKNTDCLIDWIEGKTVHLQYRTDITDIKAAAELKRRLSQQELMSALSQNFISTEDMPVLITNALKMAGEFMNVDKAILARFIPDQNSLHVDYDWINRAHNSNPIMVNAIPFIPGEGLYDEFITKGASHIAVSDVMENDNFIVFSQMKTSSILAVPVFVSGDFWGVLYFDETREKRNWDESDVQLIILIASVISAVISRSQTEKRLLRMSSIANSSPQYISYISRDGRFEYINPGATKITGYSVEELTDGGIGIIFDKPTFDLVRDEYIPKVVKNGTGEFEIPIIRKDGLPRLLSFSTFLTGDGTHEFGIGAIAVDVTENRRIEKELVIAKEQAEQSSLAKGRFLSRMSHEMRTPMNAIIGMTSIAKSSEDPDRMAYCLGRIDEASNHLLGVINDILDMSKIEAGKFELNYSRFNFEKMLVRVTNVMNFRIDEKEQNFIVKVNPEVPEYIVSDEQRLAQVLTNLISNAVKFTPEGGTITLSVGKTAEADGMCTLQIEVSDTGIGISPDQQERLFQSFEQADGSIARKYGGTGLGLAISKSIVEMMDGSIGVESEPGKGSRFIFSVQAERGYPDSDEAKPPAPDWSSLRVLAVDDAPEVREYFLDIADSIGFSCAVAAGGAEACRLLDESPEPPFNIIFVDWRMPGMNGIELTRRIKEQYGSNTVVIMISATEWTTIEHEAQNAGVDAFLPKPLFPSLIVDCITQCLGGKRARRDDRGAAPDRRGIFRGKRILLAEDVEINREIVVSLLEDTEITVEFAENGAQAVSVFSGRPGDFDLILMDIHMPEMDGYEATRRIRGLDLPESGTIPIIAMTANVFREDIEACLAAGMNGHVGKPVDLEELLSILKKHLNR</sequence>
<evidence type="ECO:0000313" key="12">
    <source>
        <dbReference type="Proteomes" id="UP000595917"/>
    </source>
</evidence>
<evidence type="ECO:0000259" key="9">
    <source>
        <dbReference type="PROSITE" id="PS50110"/>
    </source>
</evidence>
<dbReference type="InterPro" id="IPR011006">
    <property type="entry name" value="CheY-like_superfamily"/>
</dbReference>
<dbReference type="SMART" id="SM00091">
    <property type="entry name" value="PAS"/>
    <property type="match status" value="2"/>
</dbReference>
<evidence type="ECO:0000256" key="7">
    <source>
        <dbReference type="SAM" id="Phobius"/>
    </source>
</evidence>
<dbReference type="PROSITE" id="PS50112">
    <property type="entry name" value="PAS"/>
    <property type="match status" value="1"/>
</dbReference>
<dbReference type="Pfam" id="PF00072">
    <property type="entry name" value="Response_reg"/>
    <property type="match status" value="2"/>
</dbReference>
<dbReference type="Pfam" id="PF02518">
    <property type="entry name" value="HATPase_c"/>
    <property type="match status" value="1"/>
</dbReference>
<dbReference type="InterPro" id="IPR007892">
    <property type="entry name" value="CHASE4"/>
</dbReference>
<dbReference type="EMBL" id="CP067089">
    <property type="protein sequence ID" value="QQO09329.1"/>
    <property type="molecule type" value="Genomic_DNA"/>
</dbReference>
<dbReference type="CDD" id="cd00130">
    <property type="entry name" value="PAS"/>
    <property type="match status" value="1"/>
</dbReference>
<protein>
    <recommendedName>
        <fullName evidence="2">histidine kinase</fullName>
        <ecNumber evidence="2">2.7.13.3</ecNumber>
    </recommendedName>
</protein>
<comment type="catalytic activity">
    <reaction evidence="1">
        <text>ATP + protein L-histidine = ADP + protein N-phospho-L-histidine.</text>
        <dbReference type="EC" id="2.7.13.3"/>
    </reaction>
</comment>
<dbReference type="SMART" id="SM00387">
    <property type="entry name" value="HATPase_c"/>
    <property type="match status" value="1"/>
</dbReference>
<dbReference type="InterPro" id="IPR029016">
    <property type="entry name" value="GAF-like_dom_sf"/>
</dbReference>
<dbReference type="SUPFAM" id="SSF47384">
    <property type="entry name" value="Homodimeric domain of signal transducing histidine kinase"/>
    <property type="match status" value="1"/>
</dbReference>
<dbReference type="InterPro" id="IPR003661">
    <property type="entry name" value="HisK_dim/P_dom"/>
</dbReference>
<dbReference type="Gene3D" id="3.30.450.40">
    <property type="match status" value="1"/>
</dbReference>
<keyword evidence="12" id="KW-1185">Reference proteome</keyword>
<dbReference type="Proteomes" id="UP000595917">
    <property type="component" value="Chromosome"/>
</dbReference>
<dbReference type="Gene3D" id="3.40.50.2300">
    <property type="match status" value="2"/>
</dbReference>
<dbReference type="PROSITE" id="PS50109">
    <property type="entry name" value="HIS_KIN"/>
    <property type="match status" value="1"/>
</dbReference>
<feature type="domain" description="Response regulatory" evidence="9">
    <location>
        <begin position="1152"/>
        <end position="1272"/>
    </location>
</feature>
<dbReference type="PROSITE" id="PS50110">
    <property type="entry name" value="RESPONSE_REGULATORY"/>
    <property type="match status" value="2"/>
</dbReference>
<dbReference type="InterPro" id="IPR000014">
    <property type="entry name" value="PAS"/>
</dbReference>
<keyword evidence="7" id="KW-1133">Transmembrane helix</keyword>
<dbReference type="AlphaFoldDB" id="A0A7T7XMZ5"/>
<keyword evidence="7" id="KW-0812">Transmembrane</keyword>
<dbReference type="CDD" id="cd17546">
    <property type="entry name" value="REC_hyHK_CKI1_RcsC-like"/>
    <property type="match status" value="2"/>
</dbReference>
<dbReference type="KEGG" id="bhc:JFL75_20765"/>
<evidence type="ECO:0000256" key="1">
    <source>
        <dbReference type="ARBA" id="ARBA00000085"/>
    </source>
</evidence>
<dbReference type="SMART" id="SM00388">
    <property type="entry name" value="HisKA"/>
    <property type="match status" value="1"/>
</dbReference>